<evidence type="ECO:0000313" key="2">
    <source>
        <dbReference type="Proteomes" id="UP000831796"/>
    </source>
</evidence>
<reference evidence="1" key="1">
    <citation type="submission" date="2022-04" db="EMBL/GenBank/DDBJ databases">
        <title>Hymenobacter sp. isolated from the air.</title>
        <authorList>
            <person name="Won M."/>
            <person name="Lee C.-M."/>
            <person name="Woen H.-Y."/>
            <person name="Kwon S.-W."/>
        </authorList>
    </citation>
    <scope>NUCLEOTIDE SEQUENCE</scope>
    <source>
        <strain evidence="1">5116S-3</strain>
    </source>
</reference>
<dbReference type="EMBL" id="CP095046">
    <property type="protein sequence ID" value="UOQ73504.1"/>
    <property type="molecule type" value="Genomic_DNA"/>
</dbReference>
<name>A0A8T9Q7L0_9BACT</name>
<gene>
    <name evidence="1" type="ORF">MUN79_06090</name>
</gene>
<dbReference type="RefSeq" id="WP_244676855.1">
    <property type="nucleotide sequence ID" value="NZ_CP095046.1"/>
</dbReference>
<keyword evidence="2" id="KW-1185">Reference proteome</keyword>
<dbReference type="Proteomes" id="UP000831796">
    <property type="component" value="Chromosome"/>
</dbReference>
<evidence type="ECO:0000313" key="1">
    <source>
        <dbReference type="EMBL" id="UOQ73504.1"/>
    </source>
</evidence>
<organism evidence="1 2">
    <name type="scientific">Hymenobacter cellulosilyticus</name>
    <dbReference type="NCBI Taxonomy" id="2932248"/>
    <lineage>
        <taxon>Bacteria</taxon>
        <taxon>Pseudomonadati</taxon>
        <taxon>Bacteroidota</taxon>
        <taxon>Cytophagia</taxon>
        <taxon>Cytophagales</taxon>
        <taxon>Hymenobacteraceae</taxon>
        <taxon>Hymenobacter</taxon>
    </lineage>
</organism>
<proteinExistence type="predicted"/>
<sequence>MSVLLLGVVLVEFWPVPPPLDSSRRMPAAFQAVAKLPGEALFTLPVGLIDGYRQVGKTELRNFLYQPYYRKKIPSAYISRVDAEQFARFEADTVMHTLVALQGLPVESDTAVAQPSATAAARFRRRYQPAGVLVSPAWRNGPAHRYLRQVFPDFREQNFPDGYVLMAPAALSVR</sequence>
<dbReference type="AlphaFoldDB" id="A0A8T9Q7L0"/>
<protein>
    <submittedName>
        <fullName evidence="1">Uncharacterized protein</fullName>
    </submittedName>
</protein>
<dbReference type="KEGG" id="hcu:MUN79_06090"/>
<accession>A0A8T9Q7L0</accession>